<gene>
    <name evidence="3" type="ORF">GTZ99_09690</name>
</gene>
<comment type="caution">
    <text evidence="3">The sequence shown here is derived from an EMBL/GenBank/DDBJ whole genome shotgun (WGS) entry which is preliminary data.</text>
</comment>
<dbReference type="Gene3D" id="3.30.565.40">
    <property type="entry name" value="Fervidobacterium nodosum Rt17-B1 like"/>
    <property type="match status" value="1"/>
</dbReference>
<protein>
    <submittedName>
        <fullName evidence="3">DUF4163 domain-containing protein</fullName>
    </submittedName>
</protein>
<reference evidence="4" key="1">
    <citation type="submission" date="2020-01" db="EMBL/GenBank/DDBJ databases">
        <title>Sphingomonas sp. strain CSW-10.</title>
        <authorList>
            <person name="Chen W.-M."/>
        </authorList>
    </citation>
    <scope>NUCLEOTIDE SEQUENCE [LARGE SCALE GENOMIC DNA]</scope>
    <source>
        <strain evidence="4">FSY-8</strain>
    </source>
</reference>
<proteinExistence type="predicted"/>
<organism evidence="3 4">
    <name type="scientific">Novosphingobium ovatum</name>
    <dbReference type="NCBI Taxonomy" id="1908523"/>
    <lineage>
        <taxon>Bacteria</taxon>
        <taxon>Pseudomonadati</taxon>
        <taxon>Pseudomonadota</taxon>
        <taxon>Alphaproteobacteria</taxon>
        <taxon>Sphingomonadales</taxon>
        <taxon>Sphingomonadaceae</taxon>
        <taxon>Novosphingobium</taxon>
    </lineage>
</organism>
<accession>A0ABW9XE53</accession>
<dbReference type="RefSeq" id="WP_161718244.1">
    <property type="nucleotide sequence ID" value="NZ_JAAAPO010000003.1"/>
</dbReference>
<sequence>MDGYIGATDALRNPGDCGVVDGARMDRAGMGDVMGLGRLRTGAMALMVAMMAGQGVLVTPALAVPAKPAPVKIHRASPVYVFDYSYPAVAGAIPGLRAWLLADAAKRQREVAQGGREGKADSRTADIPFMRYTHSTDWQVVTNLPRWLSLSATVSEFAGGAHPNHAFAALLWDRQAGRAVKAVDLFTSPAALNGVIRDKFCAALDKERGRRRGEPVVRSSEWPNNCIDPLASTVILGSGDRAHFTRIGVLIAPYEAGSYAEGAFEVTLPVTPQMIAVVKPEYRDQFAPQP</sequence>
<dbReference type="InterPro" id="IPR025303">
    <property type="entry name" value="PdaC"/>
</dbReference>
<name>A0ABW9XE53_9SPHN</name>
<feature type="domain" description="Deacetylase PdaC" evidence="2">
    <location>
        <begin position="76"/>
        <end position="164"/>
    </location>
</feature>
<feature type="transmembrane region" description="Helical" evidence="1">
    <location>
        <begin position="43"/>
        <end position="64"/>
    </location>
</feature>
<dbReference type="Proteomes" id="UP000753724">
    <property type="component" value="Unassembled WGS sequence"/>
</dbReference>
<keyword evidence="1" id="KW-0472">Membrane</keyword>
<dbReference type="EMBL" id="JAAAPO010000003">
    <property type="protein sequence ID" value="NBC36828.1"/>
    <property type="molecule type" value="Genomic_DNA"/>
</dbReference>
<feature type="transmembrane region" description="Helical" evidence="1">
    <location>
        <begin position="84"/>
        <end position="102"/>
    </location>
</feature>
<evidence type="ECO:0000313" key="4">
    <source>
        <dbReference type="Proteomes" id="UP000753724"/>
    </source>
</evidence>
<dbReference type="Pfam" id="PF13739">
    <property type="entry name" value="PdaC"/>
    <property type="match status" value="1"/>
</dbReference>
<evidence type="ECO:0000256" key="1">
    <source>
        <dbReference type="SAM" id="Phobius"/>
    </source>
</evidence>
<keyword evidence="1" id="KW-1133">Transmembrane helix</keyword>
<evidence type="ECO:0000313" key="3">
    <source>
        <dbReference type="EMBL" id="NBC36828.1"/>
    </source>
</evidence>
<evidence type="ECO:0000259" key="2">
    <source>
        <dbReference type="Pfam" id="PF13739"/>
    </source>
</evidence>
<keyword evidence="1" id="KW-0812">Transmembrane</keyword>
<keyword evidence="4" id="KW-1185">Reference proteome</keyword>